<accession>A0A0D9VW94</accession>
<reference evidence="1 2" key="1">
    <citation type="submission" date="2012-08" db="EMBL/GenBank/DDBJ databases">
        <title>Oryza genome evolution.</title>
        <authorList>
            <person name="Wing R.A."/>
        </authorList>
    </citation>
    <scope>NUCLEOTIDE SEQUENCE</scope>
</reference>
<dbReference type="HOGENOM" id="CLU_1557500_0_0_1"/>
<sequence length="172" mass="19602">MMVVRGGWRRVATEEVSTCEVHAKAEEHRKVLGGAAARLHLQMLKQRTVGFAAAGSRSNQQTCGAHALGDSCTNESDDDPGDMHRLTEEDIKSDEELQAVYEYLCKIQNKKCDHAEMTRWLKMVKGCVGMQYYYRNGEFRLLLPPSLNICNFILYGFRDTTLTNNIYKNMLF</sequence>
<reference evidence="2" key="2">
    <citation type="submission" date="2013-12" db="EMBL/GenBank/DDBJ databases">
        <authorList>
            <person name="Yu Y."/>
            <person name="Lee S."/>
            <person name="de Baynast K."/>
            <person name="Wissotski M."/>
            <person name="Liu L."/>
            <person name="Talag J."/>
            <person name="Goicoechea J."/>
            <person name="Angelova A."/>
            <person name="Jetty R."/>
            <person name="Kudrna D."/>
            <person name="Golser W."/>
            <person name="Rivera L."/>
            <person name="Zhang J."/>
            <person name="Wing R."/>
        </authorList>
    </citation>
    <scope>NUCLEOTIDE SEQUENCE</scope>
</reference>
<evidence type="ECO:0000313" key="2">
    <source>
        <dbReference type="Proteomes" id="UP000032180"/>
    </source>
</evidence>
<name>A0A0D9VW94_9ORYZ</name>
<protein>
    <submittedName>
        <fullName evidence="1">Uncharacterized protein</fullName>
    </submittedName>
</protein>
<dbReference type="Gramene" id="LPERR03G21240.1">
    <property type="protein sequence ID" value="LPERR03G21240.1"/>
    <property type="gene ID" value="LPERR03G21240"/>
</dbReference>
<organism evidence="1 2">
    <name type="scientific">Leersia perrieri</name>
    <dbReference type="NCBI Taxonomy" id="77586"/>
    <lineage>
        <taxon>Eukaryota</taxon>
        <taxon>Viridiplantae</taxon>
        <taxon>Streptophyta</taxon>
        <taxon>Embryophyta</taxon>
        <taxon>Tracheophyta</taxon>
        <taxon>Spermatophyta</taxon>
        <taxon>Magnoliopsida</taxon>
        <taxon>Liliopsida</taxon>
        <taxon>Poales</taxon>
        <taxon>Poaceae</taxon>
        <taxon>BOP clade</taxon>
        <taxon>Oryzoideae</taxon>
        <taxon>Oryzeae</taxon>
        <taxon>Oryzinae</taxon>
        <taxon>Leersia</taxon>
    </lineage>
</organism>
<evidence type="ECO:0000313" key="1">
    <source>
        <dbReference type="EnsemblPlants" id="LPERR03G21240.1"/>
    </source>
</evidence>
<dbReference type="Proteomes" id="UP000032180">
    <property type="component" value="Chromosome 3"/>
</dbReference>
<reference evidence="1" key="3">
    <citation type="submission" date="2015-04" db="UniProtKB">
        <authorList>
            <consortium name="EnsemblPlants"/>
        </authorList>
    </citation>
    <scope>IDENTIFICATION</scope>
</reference>
<keyword evidence="2" id="KW-1185">Reference proteome</keyword>
<dbReference type="EnsemblPlants" id="LPERR03G21240.1">
    <property type="protein sequence ID" value="LPERR03G21240.1"/>
    <property type="gene ID" value="LPERR03G21240"/>
</dbReference>
<proteinExistence type="predicted"/>
<dbReference type="AlphaFoldDB" id="A0A0D9VW94"/>